<dbReference type="PANTHER" id="PTHR23112">
    <property type="entry name" value="G PROTEIN-COUPLED RECEPTOR 157-RELATED"/>
    <property type="match status" value="1"/>
</dbReference>
<name>I7MAG2_TETTS</name>
<keyword evidence="3 6" id="KW-1133">Transmembrane helix</keyword>
<dbReference type="GO" id="GO:0005886">
    <property type="term" value="C:plasma membrane"/>
    <property type="evidence" value="ECO:0007669"/>
    <property type="project" value="TreeGrafter"/>
</dbReference>
<feature type="domain" description="G-protein coupled receptors family 2 profile 2" evidence="7">
    <location>
        <begin position="1"/>
        <end position="149"/>
    </location>
</feature>
<dbReference type="KEGG" id="tet:TTHERM_00237480"/>
<feature type="compositionally biased region" description="Basic residues" evidence="5">
    <location>
        <begin position="356"/>
        <end position="366"/>
    </location>
</feature>
<feature type="compositionally biased region" description="Polar residues" evidence="5">
    <location>
        <begin position="404"/>
        <end position="413"/>
    </location>
</feature>
<keyword evidence="4 6" id="KW-0472">Membrane</keyword>
<accession>I7MAG2</accession>
<dbReference type="RefSeq" id="XP_001024778.2">
    <property type="nucleotide sequence ID" value="XM_001024778.2"/>
</dbReference>
<dbReference type="Proteomes" id="UP000009168">
    <property type="component" value="Unassembled WGS sequence"/>
</dbReference>
<evidence type="ECO:0000313" key="9">
    <source>
        <dbReference type="Proteomes" id="UP000009168"/>
    </source>
</evidence>
<keyword evidence="8" id="KW-0675">Receptor</keyword>
<reference evidence="9" key="1">
    <citation type="journal article" date="2006" name="PLoS Biol.">
        <title>Macronuclear genome sequence of the ciliate Tetrahymena thermophila, a model eukaryote.</title>
        <authorList>
            <person name="Eisen J.A."/>
            <person name="Coyne R.S."/>
            <person name="Wu M."/>
            <person name="Wu D."/>
            <person name="Thiagarajan M."/>
            <person name="Wortman J.R."/>
            <person name="Badger J.H."/>
            <person name="Ren Q."/>
            <person name="Amedeo P."/>
            <person name="Jones K.M."/>
            <person name="Tallon L.J."/>
            <person name="Delcher A.L."/>
            <person name="Salzberg S.L."/>
            <person name="Silva J.C."/>
            <person name="Haas B.J."/>
            <person name="Majoros W.H."/>
            <person name="Farzad M."/>
            <person name="Carlton J.M."/>
            <person name="Smith R.K. Jr."/>
            <person name="Garg J."/>
            <person name="Pearlman R.E."/>
            <person name="Karrer K.M."/>
            <person name="Sun L."/>
            <person name="Manning G."/>
            <person name="Elde N.C."/>
            <person name="Turkewitz A.P."/>
            <person name="Asai D.J."/>
            <person name="Wilkes D.E."/>
            <person name="Wang Y."/>
            <person name="Cai H."/>
            <person name="Collins K."/>
            <person name="Stewart B.A."/>
            <person name="Lee S.R."/>
            <person name="Wilamowska K."/>
            <person name="Weinberg Z."/>
            <person name="Ruzzo W.L."/>
            <person name="Wloga D."/>
            <person name="Gaertig J."/>
            <person name="Frankel J."/>
            <person name="Tsao C.-C."/>
            <person name="Gorovsky M.A."/>
            <person name="Keeling P.J."/>
            <person name="Waller R.F."/>
            <person name="Patron N.J."/>
            <person name="Cherry J.M."/>
            <person name="Stover N.A."/>
            <person name="Krieger C.J."/>
            <person name="del Toro C."/>
            <person name="Ryder H.F."/>
            <person name="Williamson S.C."/>
            <person name="Barbeau R.A."/>
            <person name="Hamilton E.P."/>
            <person name="Orias E."/>
        </authorList>
    </citation>
    <scope>NUCLEOTIDE SEQUENCE [LARGE SCALE GENOMIC DNA]</scope>
    <source>
        <strain evidence="9">SB210</strain>
    </source>
</reference>
<dbReference type="PANTHER" id="PTHR23112:SF0">
    <property type="entry name" value="TRANSMEMBRANE PROTEIN 116"/>
    <property type="match status" value="1"/>
</dbReference>
<feature type="transmembrane region" description="Helical" evidence="6">
    <location>
        <begin position="79"/>
        <end position="101"/>
    </location>
</feature>
<gene>
    <name evidence="8" type="ORF">TTHERM_00237480</name>
</gene>
<feature type="compositionally biased region" description="Low complexity" evidence="5">
    <location>
        <begin position="382"/>
        <end position="391"/>
    </location>
</feature>
<dbReference type="GO" id="GO:0007189">
    <property type="term" value="P:adenylate cyclase-activating G protein-coupled receptor signaling pathway"/>
    <property type="evidence" value="ECO:0007669"/>
    <property type="project" value="TreeGrafter"/>
</dbReference>
<dbReference type="GO" id="GO:0004930">
    <property type="term" value="F:G protein-coupled receptor activity"/>
    <property type="evidence" value="ECO:0007669"/>
    <property type="project" value="TreeGrafter"/>
</dbReference>
<dbReference type="GO" id="GO:0007166">
    <property type="term" value="P:cell surface receptor signaling pathway"/>
    <property type="evidence" value="ECO:0007669"/>
    <property type="project" value="InterPro"/>
</dbReference>
<evidence type="ECO:0000259" key="7">
    <source>
        <dbReference type="PROSITE" id="PS50261"/>
    </source>
</evidence>
<feature type="transmembrane region" description="Helical" evidence="6">
    <location>
        <begin position="166"/>
        <end position="190"/>
    </location>
</feature>
<feature type="transmembrane region" description="Helical" evidence="6">
    <location>
        <begin position="121"/>
        <end position="145"/>
    </location>
</feature>
<keyword evidence="2 6" id="KW-0812">Transmembrane</keyword>
<dbReference type="GeneID" id="7829177"/>
<dbReference type="InterPro" id="IPR017981">
    <property type="entry name" value="GPCR_2-like_7TM"/>
</dbReference>
<feature type="compositionally biased region" description="Low complexity" evidence="5">
    <location>
        <begin position="291"/>
        <end position="300"/>
    </location>
</feature>
<evidence type="ECO:0000313" key="8">
    <source>
        <dbReference type="EMBL" id="EAS04533.2"/>
    </source>
</evidence>
<comment type="subcellular location">
    <subcellularLocation>
        <location evidence="1">Membrane</location>
        <topology evidence="1">Multi-pass membrane protein</topology>
    </subcellularLocation>
</comment>
<feature type="region of interest" description="Disordered" evidence="5">
    <location>
        <begin position="273"/>
        <end position="413"/>
    </location>
</feature>
<evidence type="ECO:0000256" key="4">
    <source>
        <dbReference type="ARBA" id="ARBA00023136"/>
    </source>
</evidence>
<proteinExistence type="predicted"/>
<evidence type="ECO:0000256" key="3">
    <source>
        <dbReference type="ARBA" id="ARBA00022989"/>
    </source>
</evidence>
<evidence type="ECO:0000256" key="2">
    <source>
        <dbReference type="ARBA" id="ARBA00022692"/>
    </source>
</evidence>
<feature type="transmembrane region" description="Helical" evidence="6">
    <location>
        <begin position="196"/>
        <end position="217"/>
    </location>
</feature>
<evidence type="ECO:0000256" key="5">
    <source>
        <dbReference type="SAM" id="MobiDB-lite"/>
    </source>
</evidence>
<feature type="compositionally biased region" description="Basic and acidic residues" evidence="5">
    <location>
        <begin position="305"/>
        <end position="315"/>
    </location>
</feature>
<organism evidence="8 9">
    <name type="scientific">Tetrahymena thermophila (strain SB210)</name>
    <dbReference type="NCBI Taxonomy" id="312017"/>
    <lineage>
        <taxon>Eukaryota</taxon>
        <taxon>Sar</taxon>
        <taxon>Alveolata</taxon>
        <taxon>Ciliophora</taxon>
        <taxon>Intramacronucleata</taxon>
        <taxon>Oligohymenophorea</taxon>
        <taxon>Hymenostomatida</taxon>
        <taxon>Tetrahymenina</taxon>
        <taxon>Tetrahymenidae</taxon>
        <taxon>Tetrahymena</taxon>
    </lineage>
</organism>
<sequence>MIMYVGMSNTIYSFQAFFEFILDINNSYENDSMNPLCMIQAFISTYTSECMLIWITILSLTIHDTVKNKIKNMAKREKVFIFLGFVIPLVLSVIPFITGSFGRANGVCWITDNLGRVAELLQVWGLFYFPLWVCIFLNFILILRTMKMLKDLDIANTETYFVIRRFLYYPCLWIICWFAGTINRTIITFGGEGNTFLTDISLVLTCSQGFFTMIIFLSDKRILDAIKNRVSLSKTQIYQEQQSGECCDESKDELSQMQSKLLDVDDQDDYFSYYSSDTNQNVQNKKINDTSSNISSQNQIGSETDSPKNSKHEKSNQMNSTSNSISNKKGEEDQERQAHHTQKKNQHQNQNQLQQQHHHNHNHHQNQIKSQNNKPHRTQSRPNSSNHPNHSIQKKKANIKRTQKQQFETSGQWNRMEKIEEDSDEELFDKEIQQMNIKNSEQLFLSKRDAKLLYKQRKISNVNNISENISKRSQI</sequence>
<dbReference type="AlphaFoldDB" id="I7MAG2"/>
<dbReference type="SUPFAM" id="SSF81321">
    <property type="entry name" value="Family A G protein-coupled receptor-like"/>
    <property type="match status" value="1"/>
</dbReference>
<dbReference type="PROSITE" id="PS50261">
    <property type="entry name" value="G_PROTEIN_RECEP_F2_4"/>
    <property type="match status" value="1"/>
</dbReference>
<evidence type="ECO:0000256" key="1">
    <source>
        <dbReference type="ARBA" id="ARBA00004141"/>
    </source>
</evidence>
<dbReference type="OrthoDB" id="100006at2759"/>
<feature type="transmembrane region" description="Helical" evidence="6">
    <location>
        <begin position="38"/>
        <end position="58"/>
    </location>
</feature>
<protein>
    <submittedName>
        <fullName evidence="8">7 transmembrane receptor secretin family protein</fullName>
    </submittedName>
</protein>
<dbReference type="EMBL" id="GG662443">
    <property type="protein sequence ID" value="EAS04533.2"/>
    <property type="molecule type" value="Genomic_DNA"/>
</dbReference>
<dbReference type="Pfam" id="PF05462">
    <property type="entry name" value="Dicty_CAR"/>
    <property type="match status" value="1"/>
</dbReference>
<feature type="compositionally biased region" description="Basic residues" evidence="5">
    <location>
        <begin position="392"/>
        <end position="403"/>
    </location>
</feature>
<dbReference type="Gene3D" id="1.20.1070.10">
    <property type="entry name" value="Rhodopsin 7-helix transmembrane proteins"/>
    <property type="match status" value="1"/>
</dbReference>
<feature type="compositionally biased region" description="Basic and acidic residues" evidence="5">
    <location>
        <begin position="328"/>
        <end position="338"/>
    </location>
</feature>
<dbReference type="InParanoid" id="I7MAG2"/>
<keyword evidence="9" id="KW-1185">Reference proteome</keyword>
<evidence type="ECO:0000256" key="6">
    <source>
        <dbReference type="SAM" id="Phobius"/>
    </source>
</evidence>
<feature type="compositionally biased region" description="Polar residues" evidence="5">
    <location>
        <begin position="316"/>
        <end position="327"/>
    </location>
</feature>